<comment type="caution">
    <text evidence="1">The sequence shown here is derived from an EMBL/GenBank/DDBJ whole genome shotgun (WGS) entry which is preliminary data.</text>
</comment>
<keyword evidence="2" id="KW-1185">Reference proteome</keyword>
<evidence type="ECO:0000313" key="2">
    <source>
        <dbReference type="Proteomes" id="UP000041625"/>
    </source>
</evidence>
<organism evidence="1 2">
    <name type="scientific">Vibrio coralliirubri</name>
    <dbReference type="NCBI Taxonomy" id="1516159"/>
    <lineage>
        <taxon>Bacteria</taxon>
        <taxon>Pseudomonadati</taxon>
        <taxon>Pseudomonadota</taxon>
        <taxon>Gammaproteobacteria</taxon>
        <taxon>Vibrionales</taxon>
        <taxon>Vibrionaceae</taxon>
        <taxon>Vibrio</taxon>
    </lineage>
</organism>
<proteinExistence type="predicted"/>
<gene>
    <name evidence="1" type="ORF">VCR31J2_1270398</name>
</gene>
<protein>
    <submittedName>
        <fullName evidence="1">Uncharacterized protein</fullName>
    </submittedName>
</protein>
<dbReference type="EMBL" id="CCKJ01000032">
    <property type="protein sequence ID" value="CDT59433.1"/>
    <property type="molecule type" value="Genomic_DNA"/>
</dbReference>
<evidence type="ECO:0000313" key="1">
    <source>
        <dbReference type="EMBL" id="CDT59433.1"/>
    </source>
</evidence>
<sequence>MPRELMMIDITRKDRLAPRNTVMPTSSKPKAVAYAPLERKTMDSED</sequence>
<dbReference type="AlphaFoldDB" id="A0AA86X9E5"/>
<name>A0AA86X9E5_9VIBR</name>
<accession>A0AA86X9E5</accession>
<dbReference type="Proteomes" id="UP000041625">
    <property type="component" value="Unassembled WGS sequence"/>
</dbReference>
<reference evidence="1 2" key="1">
    <citation type="submission" date="2014-06" db="EMBL/GenBank/DDBJ databases">
        <authorList>
            <person name="Le Roux F."/>
        </authorList>
    </citation>
    <scope>NUCLEOTIDE SEQUENCE [LARGE SCALE GENOMIC DNA]</scope>
    <source>
        <strain evidence="1 2">J2-31</strain>
    </source>
</reference>